<feature type="domain" description="UspA" evidence="3">
    <location>
        <begin position="2"/>
        <end position="146"/>
    </location>
</feature>
<comment type="caution">
    <text evidence="4">The sequence shown here is derived from an EMBL/GenBank/DDBJ whole genome shotgun (WGS) entry which is preliminary data.</text>
</comment>
<dbReference type="OrthoDB" id="169922at2157"/>
<dbReference type="PANTHER" id="PTHR46268:SF6">
    <property type="entry name" value="UNIVERSAL STRESS PROTEIN UP12"/>
    <property type="match status" value="1"/>
</dbReference>
<evidence type="ECO:0000313" key="5">
    <source>
        <dbReference type="Proteomes" id="UP000219689"/>
    </source>
</evidence>
<dbReference type="InterPro" id="IPR014729">
    <property type="entry name" value="Rossmann-like_a/b/a_fold"/>
</dbReference>
<dbReference type="RefSeq" id="WP_097381901.1">
    <property type="nucleotide sequence ID" value="NZ_NXNI01000002.1"/>
</dbReference>
<feature type="region of interest" description="Disordered" evidence="2">
    <location>
        <begin position="78"/>
        <end position="97"/>
    </location>
</feature>
<dbReference type="InterPro" id="IPR006016">
    <property type="entry name" value="UspA"/>
</dbReference>
<organism evidence="4 5">
    <name type="scientific">Natrinema ejinorense</name>
    <dbReference type="NCBI Taxonomy" id="373386"/>
    <lineage>
        <taxon>Archaea</taxon>
        <taxon>Methanobacteriati</taxon>
        <taxon>Methanobacteriota</taxon>
        <taxon>Stenosarchaea group</taxon>
        <taxon>Halobacteria</taxon>
        <taxon>Halobacteriales</taxon>
        <taxon>Natrialbaceae</taxon>
        <taxon>Natrinema</taxon>
    </lineage>
</organism>
<accession>A0A2A5QPY9</accession>
<evidence type="ECO:0000259" key="3">
    <source>
        <dbReference type="Pfam" id="PF00582"/>
    </source>
</evidence>
<evidence type="ECO:0000256" key="1">
    <source>
        <dbReference type="ARBA" id="ARBA00008791"/>
    </source>
</evidence>
<gene>
    <name evidence="4" type="ORF">CP557_20605</name>
</gene>
<reference evidence="4 5" key="1">
    <citation type="submission" date="2017-09" db="EMBL/GenBank/DDBJ databases">
        <title>Genome sequences of Natrinema ejinorence JCM 13890T.</title>
        <authorList>
            <person name="Roh S.W."/>
            <person name="Kim Y.B."/>
            <person name="Kim J.Y."/>
        </authorList>
    </citation>
    <scope>NUCLEOTIDE SEQUENCE [LARGE SCALE GENOMIC DNA]</scope>
    <source>
        <strain evidence="4 5">JCM 13890</strain>
    </source>
</reference>
<dbReference type="EMBL" id="NXNI01000002">
    <property type="protein sequence ID" value="PCR88884.1"/>
    <property type="molecule type" value="Genomic_DNA"/>
</dbReference>
<dbReference type="Pfam" id="PF00582">
    <property type="entry name" value="Usp"/>
    <property type="match status" value="1"/>
</dbReference>
<dbReference type="PANTHER" id="PTHR46268">
    <property type="entry name" value="STRESS RESPONSE PROTEIN NHAX"/>
    <property type="match status" value="1"/>
</dbReference>
<dbReference type="SUPFAM" id="SSF52402">
    <property type="entry name" value="Adenine nucleotide alpha hydrolases-like"/>
    <property type="match status" value="1"/>
</dbReference>
<dbReference type="Proteomes" id="UP000219689">
    <property type="component" value="Unassembled WGS sequence"/>
</dbReference>
<keyword evidence="5" id="KW-1185">Reference proteome</keyword>
<protein>
    <recommendedName>
        <fullName evidence="3">UspA domain-containing protein</fullName>
    </recommendedName>
</protein>
<comment type="similarity">
    <text evidence="1">Belongs to the universal stress protein A family.</text>
</comment>
<name>A0A2A5QPY9_9EURY</name>
<evidence type="ECO:0000256" key="2">
    <source>
        <dbReference type="SAM" id="MobiDB-lite"/>
    </source>
</evidence>
<evidence type="ECO:0000313" key="4">
    <source>
        <dbReference type="EMBL" id="PCR88884.1"/>
    </source>
</evidence>
<dbReference type="CDD" id="cd00293">
    <property type="entry name" value="USP-like"/>
    <property type="match status" value="1"/>
</dbReference>
<dbReference type="AlphaFoldDB" id="A0A2A5QPY9"/>
<sequence length="148" mass="15944">MTILAATDAKNAPDRVVEVAADLADAYDDELIVLHVLEEGESEELPLDSGAYTYSGDTQGEEYNRADHAMEIATKVRNRTLGNGSSAVPRGRSGEPEEQIVNEANAEDARYLVVGGRQRTPVGKVIFGSTTQSVLLDADQPVVTVRQE</sequence>
<proteinExistence type="inferred from homology"/>
<dbReference type="Gene3D" id="3.40.50.620">
    <property type="entry name" value="HUPs"/>
    <property type="match status" value="1"/>
</dbReference>